<evidence type="ECO:0000313" key="1">
    <source>
        <dbReference type="EMBL" id="KAL0062771.1"/>
    </source>
</evidence>
<accession>A0ABR2ZP10</accession>
<protein>
    <submittedName>
        <fullName evidence="2">Uncharacterized protein</fullName>
    </submittedName>
</protein>
<comment type="caution">
    <text evidence="2">The sequence shown here is derived from an EMBL/GenBank/DDBJ whole genome shotgun (WGS) entry which is preliminary data.</text>
</comment>
<name>A0ABR2ZP10_9AGAR</name>
<reference evidence="2 3" key="1">
    <citation type="submission" date="2024-05" db="EMBL/GenBank/DDBJ databases">
        <title>A draft genome resource for the thread blight pathogen Marasmius tenuissimus strain MS-2.</title>
        <authorList>
            <person name="Yulfo-Soto G.E."/>
            <person name="Baruah I.K."/>
            <person name="Amoako-Attah I."/>
            <person name="Bukari Y."/>
            <person name="Meinhardt L.W."/>
            <person name="Bailey B.A."/>
            <person name="Cohen S.P."/>
        </authorList>
    </citation>
    <scope>NUCLEOTIDE SEQUENCE [LARGE SCALE GENOMIC DNA]</scope>
    <source>
        <strain evidence="2 3">MS-2</strain>
    </source>
</reference>
<dbReference type="EMBL" id="JBBXMP010000096">
    <property type="protein sequence ID" value="KAL0062806.1"/>
    <property type="molecule type" value="Genomic_DNA"/>
</dbReference>
<proteinExistence type="predicted"/>
<keyword evidence="3" id="KW-1185">Reference proteome</keyword>
<sequence>MSLPRNKLAKVERLKLLRSKSDPPKNKLRFVQFCYPIPPVSVPLNTSEDANSALEAFEWVTDSGRCSREVEFRVATCACTECEHAVSWIHTFVSSIRTVEGDTCGFYRRVLSASAKAISLFASLVLDCGPSTSNEPAPAAPTFGEMLKAKQDFLCDLDVALDWAGRVDKERLFPHLARATVSLYGQEAMEKLFTRIDGHLGRYLEHFNDLTVANYDNVTSDLHDASDEEILLLVETKLLRTQCLLIANDVVSTTVLFALRSASFAQQATPSSREWVMKIMCRKLRLLCSLFVGKDWVSFTSSTKISLETSISNCLQVVALLTGQGGDSPTLRIALDEDILRSTYRGTTAQEDMSSLRSGNHQHALADAIVKIIFHIAASLPFPHIWEAVRTQLKAIDLTASEVSKFSPSVAAAWVILREEAGRQRFRAILAKLCANPDVIKRDLRERFRIPFLRYAGIKRCQFIINYGRYPPTLGIAKTRFSDNGNAQGIFFHSDIPLTIYTHVHASEQA</sequence>
<dbReference type="EMBL" id="JBBXMP010000096">
    <property type="protein sequence ID" value="KAL0062771.1"/>
    <property type="molecule type" value="Genomic_DNA"/>
</dbReference>
<evidence type="ECO:0000313" key="2">
    <source>
        <dbReference type="EMBL" id="KAL0062806.1"/>
    </source>
</evidence>
<evidence type="ECO:0000313" key="3">
    <source>
        <dbReference type="Proteomes" id="UP001437256"/>
    </source>
</evidence>
<organism evidence="2 3">
    <name type="scientific">Marasmius tenuissimus</name>
    <dbReference type="NCBI Taxonomy" id="585030"/>
    <lineage>
        <taxon>Eukaryota</taxon>
        <taxon>Fungi</taxon>
        <taxon>Dikarya</taxon>
        <taxon>Basidiomycota</taxon>
        <taxon>Agaricomycotina</taxon>
        <taxon>Agaricomycetes</taxon>
        <taxon>Agaricomycetidae</taxon>
        <taxon>Agaricales</taxon>
        <taxon>Marasmiineae</taxon>
        <taxon>Marasmiaceae</taxon>
        <taxon>Marasmius</taxon>
    </lineage>
</organism>
<dbReference type="Proteomes" id="UP001437256">
    <property type="component" value="Unassembled WGS sequence"/>
</dbReference>
<gene>
    <name evidence="1" type="ORF">AAF712_010309</name>
    <name evidence="2" type="ORF">AAF712_010344</name>
</gene>